<name>A0A917JPQ8_9GAMM</name>
<comment type="caution">
    <text evidence="1">The sequence shown here is derived from an EMBL/GenBank/DDBJ whole genome shotgun (WGS) entry which is preliminary data.</text>
</comment>
<reference evidence="1" key="2">
    <citation type="submission" date="2020-09" db="EMBL/GenBank/DDBJ databases">
        <authorList>
            <person name="Sun Q."/>
            <person name="Ohkuma M."/>
        </authorList>
    </citation>
    <scope>NUCLEOTIDE SEQUENCE</scope>
    <source>
        <strain evidence="1">JCM 13919</strain>
    </source>
</reference>
<sequence>MYTEQSVPEEINIVILYEPQSIEVPTISEHLKSFGVFSSATVSYLPATQGLSCKVDLNIFDVIIIHYSVRLSVNEGNYMLSQCYQDAVKSFKGYKILFIQDEYEGTEIARKWITTLGINTVYTCVPKEYIEKVYPKARFPNVEFLSTLTGYVPLSLKDLNSYKRTSERSIMIGYRGRVLPYWYGSLGQEKKNIGKYIKEYCLVNGYKVDIEWDDSKRIYSGWYDFLGECKATLGTESGSNLFDFDGSVRRRIEEKLAQNPSLTYEELYEVCIAPYETIKMNQISPKIFESIALKTALILFEGNYSGVLKPYIHYLPLKKDFSNIEEIFCRLRNDQFIQGLVDQAYKDTIESGKYSYKQFIKEIDDYIYSKLKKHSADRKIIYSYSGYITNNEFCLNSFSQSGILLPSSKILSMTQISNTLEPSFKRKTIRSFLNDTCIKTEFLQNLTFWELGKVFIFKAINLLIDSVKKILPSQLKLSIKKLLLILLNKKPECL</sequence>
<accession>A0A917JPQ8</accession>
<evidence type="ECO:0000313" key="1">
    <source>
        <dbReference type="EMBL" id="GGI80117.1"/>
    </source>
</evidence>
<evidence type="ECO:0000313" key="2">
    <source>
        <dbReference type="Proteomes" id="UP000630149"/>
    </source>
</evidence>
<keyword evidence="2" id="KW-1185">Reference proteome</keyword>
<dbReference type="EMBL" id="BMOB01000002">
    <property type="protein sequence ID" value="GGI80117.1"/>
    <property type="molecule type" value="Genomic_DNA"/>
</dbReference>
<protein>
    <submittedName>
        <fullName evidence="1">Uncharacterized protein</fullName>
    </submittedName>
</protein>
<dbReference type="Proteomes" id="UP000630149">
    <property type="component" value="Unassembled WGS sequence"/>
</dbReference>
<gene>
    <name evidence="1" type="ORF">GCM10007966_05780</name>
</gene>
<reference evidence="1" key="1">
    <citation type="journal article" date="2014" name="Int. J. Syst. Evol. Microbiol.">
        <title>Complete genome sequence of Corynebacterium casei LMG S-19264T (=DSM 44701T), isolated from a smear-ripened cheese.</title>
        <authorList>
            <consortium name="US DOE Joint Genome Institute (JGI-PGF)"/>
            <person name="Walter F."/>
            <person name="Albersmeier A."/>
            <person name="Kalinowski J."/>
            <person name="Ruckert C."/>
        </authorList>
    </citation>
    <scope>NUCLEOTIDE SEQUENCE</scope>
    <source>
        <strain evidence="1">JCM 13919</strain>
    </source>
</reference>
<proteinExistence type="predicted"/>
<dbReference type="AlphaFoldDB" id="A0A917JPQ8"/>
<dbReference type="RefSeq" id="WP_131775900.1">
    <property type="nucleotide sequence ID" value="NZ_BMOB01000002.1"/>
</dbReference>
<dbReference type="OrthoDB" id="8641800at2"/>
<organism evidence="1 2">
    <name type="scientific">Legionella impletisoli</name>
    <dbReference type="NCBI Taxonomy" id="343510"/>
    <lineage>
        <taxon>Bacteria</taxon>
        <taxon>Pseudomonadati</taxon>
        <taxon>Pseudomonadota</taxon>
        <taxon>Gammaproteobacteria</taxon>
        <taxon>Legionellales</taxon>
        <taxon>Legionellaceae</taxon>
        <taxon>Legionella</taxon>
    </lineage>
</organism>